<dbReference type="Pfam" id="PF17919">
    <property type="entry name" value="RT_RNaseH_2"/>
    <property type="match status" value="1"/>
</dbReference>
<sequence length="496" mass="57878">MDTGRGCYILREKQLYAKFSKCKFWLREVTFLGHVVSTKGIRVDPRKIEAESFEKLKTVLTQAPVLIQSKLDKDFVVYSNVSHVGLGCVLMQDGKIVTYVSRQLKTHEANYPMYDLELAAVKELNLRQHRWVELLKDYDCTIEYHPGKANVVADELSRRSMTGLRAMFARLSLFDDGSLLAELQVKPTWIDQIRDKLKGDKSLELRFRQVEDGVTTDFRINSDGVLCFRGRIFVPSDEDLRLSILREAHSSPYTMHPSGNKIWLRLSISYLRVCCSRLRYRCGNGSETDYSLQKLAKLYISEIVRLHGVPVLIISDRDPHFTFWFWQKLHEALGLRLDFSIIFHPQTDGQLERMAPCEALYGRKCHTLLCWTESGEQKSYADLKRKDIEYSVGDMVFLKVSPWKKVLRFGHKRKLSPRFIGLYRILKRVGPVADQLELPSKLDRIHEVFHVSMLRRYRSDPTHIVPVEEIEWQNHSTEEATWESEDAMRQQYPHLF</sequence>
<evidence type="ECO:0008006" key="5">
    <source>
        <dbReference type="Google" id="ProtNLM"/>
    </source>
</evidence>
<name>A0A8J5ZRI5_9ROSI</name>
<dbReference type="SUPFAM" id="SSF54160">
    <property type="entry name" value="Chromo domain-like"/>
    <property type="match status" value="1"/>
</dbReference>
<organism evidence="3 4">
    <name type="scientific">Gossypium anomalum</name>
    <dbReference type="NCBI Taxonomy" id="47600"/>
    <lineage>
        <taxon>Eukaryota</taxon>
        <taxon>Viridiplantae</taxon>
        <taxon>Streptophyta</taxon>
        <taxon>Embryophyta</taxon>
        <taxon>Tracheophyta</taxon>
        <taxon>Spermatophyta</taxon>
        <taxon>Magnoliopsida</taxon>
        <taxon>eudicotyledons</taxon>
        <taxon>Gunneridae</taxon>
        <taxon>Pentapetalae</taxon>
        <taxon>rosids</taxon>
        <taxon>malvids</taxon>
        <taxon>Malvales</taxon>
        <taxon>Malvaceae</taxon>
        <taxon>Malvoideae</taxon>
        <taxon>Gossypium</taxon>
    </lineage>
</organism>
<evidence type="ECO:0000259" key="1">
    <source>
        <dbReference type="Pfam" id="PF17919"/>
    </source>
</evidence>
<evidence type="ECO:0000313" key="3">
    <source>
        <dbReference type="EMBL" id="KAG8502945.1"/>
    </source>
</evidence>
<evidence type="ECO:0000259" key="2">
    <source>
        <dbReference type="Pfam" id="PF24626"/>
    </source>
</evidence>
<reference evidence="3 4" key="1">
    <citation type="journal article" date="2021" name="bioRxiv">
        <title>The Gossypium anomalum genome as a resource for cotton improvement and evolutionary analysis of hybrid incompatibility.</title>
        <authorList>
            <person name="Grover C.E."/>
            <person name="Yuan D."/>
            <person name="Arick M.A."/>
            <person name="Miller E.R."/>
            <person name="Hu G."/>
            <person name="Peterson D.G."/>
            <person name="Wendel J.F."/>
            <person name="Udall J.A."/>
        </authorList>
    </citation>
    <scope>NUCLEOTIDE SEQUENCE [LARGE SCALE GENOMIC DNA]</scope>
    <source>
        <strain evidence="3">JFW-Udall</strain>
        <tissue evidence="3">Leaf</tissue>
    </source>
</reference>
<dbReference type="Gene3D" id="3.30.70.270">
    <property type="match status" value="1"/>
</dbReference>
<dbReference type="InterPro" id="IPR016197">
    <property type="entry name" value="Chromo-like_dom_sf"/>
</dbReference>
<dbReference type="InterPro" id="IPR043128">
    <property type="entry name" value="Rev_trsase/Diguanyl_cyclase"/>
</dbReference>
<dbReference type="PANTHER" id="PTHR34072">
    <property type="entry name" value="ENZYMATIC POLYPROTEIN-RELATED"/>
    <property type="match status" value="1"/>
</dbReference>
<keyword evidence="4" id="KW-1185">Reference proteome</keyword>
<dbReference type="InterPro" id="IPR041577">
    <property type="entry name" value="RT_RNaseH_2"/>
</dbReference>
<dbReference type="Proteomes" id="UP000701853">
    <property type="component" value="Chromosome 1"/>
</dbReference>
<accession>A0A8J5ZRI5</accession>
<gene>
    <name evidence="3" type="ORF">CXB51_000734</name>
</gene>
<dbReference type="EMBL" id="JAHUZN010000001">
    <property type="protein sequence ID" value="KAG8502945.1"/>
    <property type="molecule type" value="Genomic_DNA"/>
</dbReference>
<dbReference type="PANTHER" id="PTHR34072:SF52">
    <property type="entry name" value="RIBONUCLEASE H"/>
    <property type="match status" value="1"/>
</dbReference>
<protein>
    <recommendedName>
        <fullName evidence="5">Integrase catalytic domain-containing protein</fullName>
    </recommendedName>
</protein>
<dbReference type="OrthoDB" id="1938712at2759"/>
<dbReference type="InterPro" id="IPR012337">
    <property type="entry name" value="RNaseH-like_sf"/>
</dbReference>
<dbReference type="GO" id="GO:0003676">
    <property type="term" value="F:nucleic acid binding"/>
    <property type="evidence" value="ECO:0007669"/>
    <property type="project" value="InterPro"/>
</dbReference>
<dbReference type="Gene3D" id="3.30.420.10">
    <property type="entry name" value="Ribonuclease H-like superfamily/Ribonuclease H"/>
    <property type="match status" value="1"/>
</dbReference>
<dbReference type="AlphaFoldDB" id="A0A8J5ZRI5"/>
<feature type="domain" description="Reverse transcriptase/retrotransposon-derived protein RNase H-like" evidence="1">
    <location>
        <begin position="50"/>
        <end position="124"/>
    </location>
</feature>
<comment type="caution">
    <text evidence="3">The sequence shown here is derived from an EMBL/GenBank/DDBJ whole genome shotgun (WGS) entry which is preliminary data.</text>
</comment>
<dbReference type="Pfam" id="PF24626">
    <property type="entry name" value="SH3_Tf2-1"/>
    <property type="match status" value="1"/>
</dbReference>
<evidence type="ECO:0000313" key="4">
    <source>
        <dbReference type="Proteomes" id="UP000701853"/>
    </source>
</evidence>
<proteinExistence type="predicted"/>
<dbReference type="InterPro" id="IPR043502">
    <property type="entry name" value="DNA/RNA_pol_sf"/>
</dbReference>
<feature type="domain" description="Tf2-1-like SH3-like" evidence="2">
    <location>
        <begin position="393"/>
        <end position="458"/>
    </location>
</feature>
<dbReference type="InterPro" id="IPR036397">
    <property type="entry name" value="RNaseH_sf"/>
</dbReference>
<dbReference type="SUPFAM" id="SSF53098">
    <property type="entry name" value="Ribonuclease H-like"/>
    <property type="match status" value="1"/>
</dbReference>
<dbReference type="InterPro" id="IPR056924">
    <property type="entry name" value="SH3_Tf2-1"/>
</dbReference>
<dbReference type="SUPFAM" id="SSF56672">
    <property type="entry name" value="DNA/RNA polymerases"/>
    <property type="match status" value="1"/>
</dbReference>